<accession>A0ABW6AH41</accession>
<reference evidence="3" key="1">
    <citation type="journal article" date="2019" name="Int. J. Syst. Evol. Microbiol.">
        <title>The Global Catalogue of Microorganisms (GCM) 10K type strain sequencing project: providing services to taxonomists for standard genome sequencing and annotation.</title>
        <authorList>
            <consortium name="The Broad Institute Genomics Platform"/>
            <consortium name="The Broad Institute Genome Sequencing Center for Infectious Disease"/>
            <person name="Wu L."/>
            <person name="Ma J."/>
        </authorList>
    </citation>
    <scope>NUCLEOTIDE SEQUENCE [LARGE SCALE GENOMIC DNA]</scope>
    <source>
        <strain evidence="3">KCTC 52490</strain>
    </source>
</reference>
<comment type="caution">
    <text evidence="2">The sequence shown here is derived from an EMBL/GenBank/DDBJ whole genome shotgun (WGS) entry which is preliminary data.</text>
</comment>
<dbReference type="GO" id="GO:0016740">
    <property type="term" value="F:transferase activity"/>
    <property type="evidence" value="ECO:0007669"/>
    <property type="project" value="UniProtKB-KW"/>
</dbReference>
<evidence type="ECO:0000313" key="2">
    <source>
        <dbReference type="EMBL" id="MFD2934740.1"/>
    </source>
</evidence>
<dbReference type="EMBL" id="JBHUOM010000006">
    <property type="protein sequence ID" value="MFD2934740.1"/>
    <property type="molecule type" value="Genomic_DNA"/>
</dbReference>
<proteinExistence type="predicted"/>
<keyword evidence="3" id="KW-1185">Reference proteome</keyword>
<dbReference type="RefSeq" id="WP_381501310.1">
    <property type="nucleotide sequence ID" value="NZ_JBHUOM010000006.1"/>
</dbReference>
<dbReference type="Proteomes" id="UP001597512">
    <property type="component" value="Unassembled WGS sequence"/>
</dbReference>
<sequence>MKTELHQNRRDFQRQASLLSASLLISRITRATGKSDPVILFTSGWQDVNIVDIVHTPGLIALLKKRLPQAKLILWKRSRSANAETMLNHYYPDVRIIHSQVKDNVPQSDEVKQAFQEADFFLHGSGPLVVAADYLEAWHARTHKPFGLFGVTIQDVYPALKTLLLNASLIFTRETASFEVLRKAGLSVSHIAFAPDATFALTIRDDEKAKAFLEANDLKPRQFICAIPRLRMTPYYKINANSGWSDAKIKEVDALNDTWKKIDHAKLRETIIAWVRQTGNKVLVCPKMTYQVDIMDELLIDPLPDDVKAKVVRHLYWLPDEAAAVYAQTHTVLSFECHSPIMAAVNGTPCFYLRQPQDTIKGQMYYDLGLVDWTFEIEQTTSQQITVRLMQVTKNYKAAKQNVQKALDNVNDRYDKQNIWTTTENLAVTQKAAQPDFTWTHFFSFLYVRQPRTLSAPFLQPVVDALLHNRLCPETKSMARRRHWQ</sequence>
<evidence type="ECO:0000313" key="3">
    <source>
        <dbReference type="Proteomes" id="UP001597512"/>
    </source>
</evidence>
<evidence type="ECO:0000259" key="1">
    <source>
        <dbReference type="Pfam" id="PF04230"/>
    </source>
</evidence>
<name>A0ABW6AH41_9BACT</name>
<dbReference type="InterPro" id="IPR007345">
    <property type="entry name" value="Polysacch_pyruvyl_Trfase"/>
</dbReference>
<keyword evidence="2" id="KW-0808">Transferase</keyword>
<gene>
    <name evidence="2" type="ORF">ACFS25_13170</name>
</gene>
<protein>
    <submittedName>
        <fullName evidence="2">Polysaccharide pyruvyl transferase family protein</fullName>
    </submittedName>
</protein>
<dbReference type="Pfam" id="PF04230">
    <property type="entry name" value="PS_pyruv_trans"/>
    <property type="match status" value="1"/>
</dbReference>
<feature type="domain" description="Polysaccharide pyruvyl transferase" evidence="1">
    <location>
        <begin position="58"/>
        <end position="353"/>
    </location>
</feature>
<organism evidence="2 3">
    <name type="scientific">Spirosoma flavum</name>
    <dbReference type="NCBI Taxonomy" id="2048557"/>
    <lineage>
        <taxon>Bacteria</taxon>
        <taxon>Pseudomonadati</taxon>
        <taxon>Bacteroidota</taxon>
        <taxon>Cytophagia</taxon>
        <taxon>Cytophagales</taxon>
        <taxon>Cytophagaceae</taxon>
        <taxon>Spirosoma</taxon>
    </lineage>
</organism>